<dbReference type="PANTHER" id="PTHR40590">
    <property type="entry name" value="CYTOPLASMIC PROTEIN-RELATED"/>
    <property type="match status" value="1"/>
</dbReference>
<dbReference type="Pfam" id="PF01963">
    <property type="entry name" value="TraB_PrgY_gumN"/>
    <property type="match status" value="1"/>
</dbReference>
<sequence length="292" mass="32908">MKIVKYFLLCFLSISLSANAQNKKATNTLLWEISGKGLQKPSYLFGTYHFAGKSFIDTMKVLNQKLNNADAVVGELIMDSNMAIKLAPYMLMKNNFLDKLLSPDEYKMVADYLKKVSGYDLKMFNSMKPAAIQVMLLTFTSPITFSKDNPAIDQYFQDDAKSRNKKVLGLETVEDQAEVLLGGTLERQKELLLKSISKEEKTKAETQKIYDYYIAQDLGKFEKLFSQNEDYTQAEMDKLLKNRNQNWLTQLPALMQGQSLFIAVGAGHLIGKDGLIQGLKALGYTVTPLSTN</sequence>
<evidence type="ECO:0000313" key="2">
    <source>
        <dbReference type="EMBL" id="MEE1946142.1"/>
    </source>
</evidence>
<proteinExistence type="predicted"/>
<keyword evidence="1" id="KW-0732">Signal</keyword>
<feature type="chain" id="PRO_5046945417" evidence="1">
    <location>
        <begin position="21"/>
        <end position="292"/>
    </location>
</feature>
<accession>A0ABU7I9I2</accession>
<name>A0ABU7I9I2_9SPHI</name>
<dbReference type="PANTHER" id="PTHR40590:SF1">
    <property type="entry name" value="CYTOPLASMIC PROTEIN"/>
    <property type="match status" value="1"/>
</dbReference>
<feature type="signal peptide" evidence="1">
    <location>
        <begin position="1"/>
        <end position="20"/>
    </location>
</feature>
<dbReference type="InterPro" id="IPR047111">
    <property type="entry name" value="YbaP-like"/>
</dbReference>
<protein>
    <submittedName>
        <fullName evidence="2">TraB/GumN family protein</fullName>
    </submittedName>
</protein>
<reference evidence="2 3" key="1">
    <citation type="submission" date="2024-01" db="EMBL/GenBank/DDBJ databases">
        <title>Pedobacter sp. nov., isolated from fresh soil.</title>
        <authorList>
            <person name="Le N.T.T."/>
        </authorList>
    </citation>
    <scope>NUCLEOTIDE SEQUENCE [LARGE SCALE GENOMIC DNA]</scope>
    <source>
        <strain evidence="2 3">KR3-3</strain>
    </source>
</reference>
<organism evidence="2 3">
    <name type="scientific">Pedobacter albus</name>
    <dbReference type="NCBI Taxonomy" id="3113905"/>
    <lineage>
        <taxon>Bacteria</taxon>
        <taxon>Pseudomonadati</taxon>
        <taxon>Bacteroidota</taxon>
        <taxon>Sphingobacteriia</taxon>
        <taxon>Sphingobacteriales</taxon>
        <taxon>Sphingobacteriaceae</taxon>
        <taxon>Pedobacter</taxon>
    </lineage>
</organism>
<dbReference type="RefSeq" id="WP_330108455.1">
    <property type="nucleotide sequence ID" value="NZ_JAZDQT010000002.1"/>
</dbReference>
<keyword evidence="3" id="KW-1185">Reference proteome</keyword>
<dbReference type="CDD" id="cd14789">
    <property type="entry name" value="Tiki"/>
    <property type="match status" value="1"/>
</dbReference>
<dbReference type="InterPro" id="IPR002816">
    <property type="entry name" value="TraB/PrgY/GumN_fam"/>
</dbReference>
<dbReference type="Proteomes" id="UP001336835">
    <property type="component" value="Unassembled WGS sequence"/>
</dbReference>
<evidence type="ECO:0000313" key="3">
    <source>
        <dbReference type="Proteomes" id="UP001336835"/>
    </source>
</evidence>
<evidence type="ECO:0000256" key="1">
    <source>
        <dbReference type="SAM" id="SignalP"/>
    </source>
</evidence>
<gene>
    <name evidence="2" type="ORF">VRU48_13550</name>
</gene>
<comment type="caution">
    <text evidence="2">The sequence shown here is derived from an EMBL/GenBank/DDBJ whole genome shotgun (WGS) entry which is preliminary data.</text>
</comment>
<dbReference type="EMBL" id="JAZDQT010000002">
    <property type="protein sequence ID" value="MEE1946142.1"/>
    <property type="molecule type" value="Genomic_DNA"/>
</dbReference>